<accession>E6QG38</accession>
<dbReference type="EMBL" id="CABP01000161">
    <property type="protein sequence ID" value="CBI06189.1"/>
    <property type="molecule type" value="Genomic_DNA"/>
</dbReference>
<evidence type="ECO:0000313" key="1">
    <source>
        <dbReference type="EMBL" id="CBI06189.1"/>
    </source>
</evidence>
<sequence length="287" mass="30435">MLKVLLEEYVRNMNELKIFPVTALLATLIMSIQAVRADDTIQNPCTGPSALFALLDRPTVSDSACVVQYGQAVLEAGYQHANLAGTGGGTADNFPEAELRFGLPGHNELVLLPPNDNLQQVPGSPHLQGFSATTIGIKHELGYTKHWLGAVESLFALPSGSPTFGSRGTGVAFNGIVDYAPSNDTGISLQLGITSQTNPALAGGGRFTSVNPDITFTWLPLWNLQFYGEVYGQSRTGPGLGSGFDADGGVQYLLTPYCEVDLEEGVRLSGNLGGFTHYFGAGMGFLF</sequence>
<comment type="caution">
    <text evidence="1">The sequence shown here is derived from an EMBL/GenBank/DDBJ whole genome shotgun (WGS) entry which is preliminary data.</text>
</comment>
<reference evidence="1" key="1">
    <citation type="submission" date="2009-10" db="EMBL/GenBank/DDBJ databases">
        <title>Diversity of trophic interactions inside an arsenic-rich microbial ecosystem.</title>
        <authorList>
            <person name="Bertin P.N."/>
            <person name="Heinrich-Salmeron A."/>
            <person name="Pelletier E."/>
            <person name="Goulhen-Chollet F."/>
            <person name="Arsene-Ploetze F."/>
            <person name="Gallien S."/>
            <person name="Calteau A."/>
            <person name="Vallenet D."/>
            <person name="Casiot C."/>
            <person name="Chane-Woon-Ming B."/>
            <person name="Giloteaux L."/>
            <person name="Barakat M."/>
            <person name="Bonnefoy V."/>
            <person name="Bruneel O."/>
            <person name="Chandler M."/>
            <person name="Cleiss J."/>
            <person name="Duran R."/>
            <person name="Elbaz-Poulichet F."/>
            <person name="Fonknechten N."/>
            <person name="Lauga B."/>
            <person name="Mornico D."/>
            <person name="Ortet P."/>
            <person name="Schaeffer C."/>
            <person name="Siguier P."/>
            <person name="Alexander Thil Smith A."/>
            <person name="Van Dorsselaer A."/>
            <person name="Weissenbach J."/>
            <person name="Medigue C."/>
            <person name="Le Paslier D."/>
        </authorList>
    </citation>
    <scope>NUCLEOTIDE SEQUENCE</scope>
</reference>
<name>E6QG38_9ZZZZ</name>
<organism evidence="1">
    <name type="scientific">mine drainage metagenome</name>
    <dbReference type="NCBI Taxonomy" id="410659"/>
    <lineage>
        <taxon>unclassified sequences</taxon>
        <taxon>metagenomes</taxon>
        <taxon>ecological metagenomes</taxon>
    </lineage>
</organism>
<gene>
    <name evidence="1" type="ORF">CARN5_0323</name>
</gene>
<protein>
    <submittedName>
        <fullName evidence="1">Uncharacterized protein</fullName>
    </submittedName>
</protein>
<proteinExistence type="predicted"/>
<dbReference type="AlphaFoldDB" id="E6QG38"/>